<protein>
    <recommendedName>
        <fullName evidence="2">LysM domain-containing protein</fullName>
    </recommendedName>
</protein>
<feature type="domain" description="LysM" evidence="2">
    <location>
        <begin position="157"/>
        <end position="201"/>
    </location>
</feature>
<dbReference type="PANTHER" id="PTHR33734:SF22">
    <property type="entry name" value="MEMBRANE-BOUND LYTIC MUREIN TRANSGLYCOSYLASE D"/>
    <property type="match status" value="1"/>
</dbReference>
<dbReference type="InterPro" id="IPR018392">
    <property type="entry name" value="LysM"/>
</dbReference>
<dbReference type="Pfam" id="PF01476">
    <property type="entry name" value="LysM"/>
    <property type="match status" value="2"/>
</dbReference>
<feature type="region of interest" description="Disordered" evidence="1">
    <location>
        <begin position="28"/>
        <end position="81"/>
    </location>
</feature>
<accession>A0A8T0J847</accession>
<gene>
    <name evidence="3" type="ORF">KC19_1G193900</name>
</gene>
<comment type="caution">
    <text evidence="3">The sequence shown here is derived from an EMBL/GenBank/DDBJ whole genome shotgun (WGS) entry which is preliminary data.</text>
</comment>
<dbReference type="SMART" id="SM00257">
    <property type="entry name" value="LysM"/>
    <property type="match status" value="2"/>
</dbReference>
<dbReference type="PROSITE" id="PS51782">
    <property type="entry name" value="LYSM"/>
    <property type="match status" value="2"/>
</dbReference>
<evidence type="ECO:0000256" key="1">
    <source>
        <dbReference type="SAM" id="MobiDB-lite"/>
    </source>
</evidence>
<dbReference type="Proteomes" id="UP000822688">
    <property type="component" value="Chromosome 1"/>
</dbReference>
<feature type="compositionally biased region" description="Basic and acidic residues" evidence="1">
    <location>
        <begin position="58"/>
        <end position="74"/>
    </location>
</feature>
<keyword evidence="4" id="KW-1185">Reference proteome</keyword>
<dbReference type="Gene3D" id="3.10.350.10">
    <property type="entry name" value="LysM domain"/>
    <property type="match status" value="2"/>
</dbReference>
<dbReference type="CDD" id="cd00118">
    <property type="entry name" value="LysM"/>
    <property type="match status" value="2"/>
</dbReference>
<evidence type="ECO:0000313" key="4">
    <source>
        <dbReference type="Proteomes" id="UP000822688"/>
    </source>
</evidence>
<dbReference type="SUPFAM" id="SSF54106">
    <property type="entry name" value="LysM domain"/>
    <property type="match status" value="2"/>
</dbReference>
<dbReference type="EMBL" id="CM026421">
    <property type="protein sequence ID" value="KAG0591695.1"/>
    <property type="molecule type" value="Genomic_DNA"/>
</dbReference>
<name>A0A8T0J847_CERPU</name>
<evidence type="ECO:0000259" key="2">
    <source>
        <dbReference type="PROSITE" id="PS51782"/>
    </source>
</evidence>
<organism evidence="3 4">
    <name type="scientific">Ceratodon purpureus</name>
    <name type="common">Fire moss</name>
    <name type="synonym">Dicranum purpureum</name>
    <dbReference type="NCBI Taxonomy" id="3225"/>
    <lineage>
        <taxon>Eukaryota</taxon>
        <taxon>Viridiplantae</taxon>
        <taxon>Streptophyta</taxon>
        <taxon>Embryophyta</taxon>
        <taxon>Bryophyta</taxon>
        <taxon>Bryophytina</taxon>
        <taxon>Bryopsida</taxon>
        <taxon>Dicranidae</taxon>
        <taxon>Pseudoditrichales</taxon>
        <taxon>Ditrichaceae</taxon>
        <taxon>Ceratodon</taxon>
    </lineage>
</organism>
<dbReference type="AlphaFoldDB" id="A0A8T0J847"/>
<reference evidence="3" key="1">
    <citation type="submission" date="2020-06" db="EMBL/GenBank/DDBJ databases">
        <title>WGS assembly of Ceratodon purpureus strain R40.</title>
        <authorList>
            <person name="Carey S.B."/>
            <person name="Jenkins J."/>
            <person name="Shu S."/>
            <person name="Lovell J.T."/>
            <person name="Sreedasyam A."/>
            <person name="Maumus F."/>
            <person name="Tiley G.P."/>
            <person name="Fernandez-Pozo N."/>
            <person name="Barry K."/>
            <person name="Chen C."/>
            <person name="Wang M."/>
            <person name="Lipzen A."/>
            <person name="Daum C."/>
            <person name="Saski C.A."/>
            <person name="Payton A.C."/>
            <person name="Mcbreen J.C."/>
            <person name="Conrad R.E."/>
            <person name="Kollar L.M."/>
            <person name="Olsson S."/>
            <person name="Huttunen S."/>
            <person name="Landis J.B."/>
            <person name="Wickett N.J."/>
            <person name="Johnson M.G."/>
            <person name="Rensing S.A."/>
            <person name="Grimwood J."/>
            <person name="Schmutz J."/>
            <person name="Mcdaniel S.F."/>
        </authorList>
    </citation>
    <scope>NUCLEOTIDE SEQUENCE</scope>
    <source>
        <strain evidence="3">R40</strain>
    </source>
</reference>
<evidence type="ECO:0000313" key="3">
    <source>
        <dbReference type="EMBL" id="KAG0591695.1"/>
    </source>
</evidence>
<dbReference type="InterPro" id="IPR036779">
    <property type="entry name" value="LysM_dom_sf"/>
</dbReference>
<sequence>MALNSLVGSPVVGGASLLLSGCDSAQLRRHTPSSSVSYPKQRSCRTVVRSSRLPLNPREAREMSEGREPEKRNEGGGGGPNPFRFFQNFKDGLFADHKRLQKEKNLPKGHLMYTVEKGDTLYAISDRHDCSLELLMEANAIDDPHNLQVGQQIWIPRTYQIKKGDTLYSISKHYGVSIEDIQKANGIDDPNFIHEGDHICLPGDDDEKDSTASVNDLMMED</sequence>
<proteinExistence type="predicted"/>
<feature type="domain" description="LysM" evidence="2">
    <location>
        <begin position="111"/>
        <end position="155"/>
    </location>
</feature>
<dbReference type="PANTHER" id="PTHR33734">
    <property type="entry name" value="LYSM DOMAIN-CONTAINING GPI-ANCHORED PROTEIN 2"/>
    <property type="match status" value="1"/>
</dbReference>